<feature type="compositionally biased region" description="Basic and acidic residues" evidence="1">
    <location>
        <begin position="125"/>
        <end position="142"/>
    </location>
</feature>
<sequence length="228" mass="25196">MKPHRVDFKIALILLSAFCGLIGASTETTVFSDFEEFMVDILMSDKTDEPIDSELQEQYRVDAENVDFWVLTGYIILGGLSLSIVWALTVLYFMGTKKRAVQVQDALMKLEAKFKEQFPSTSETSKNEAKAADMKQPEEVKLAEWTPSATTPVSETQMSGTPTASAASVTGITASATTVATPPPPLPKKKPEAEVQPLPEKKLEDNSKNEKKPEDNDLYENMSIKKRA</sequence>
<protein>
    <submittedName>
        <fullName evidence="4">Uncharacterized protein</fullName>
    </submittedName>
</protein>
<proteinExistence type="predicted"/>
<feature type="compositionally biased region" description="Basic and acidic residues" evidence="1">
    <location>
        <begin position="189"/>
        <end position="215"/>
    </location>
</feature>
<dbReference type="EMBL" id="AZBU02000002">
    <property type="protein sequence ID" value="TKR92061.1"/>
    <property type="molecule type" value="Genomic_DNA"/>
</dbReference>
<keyword evidence="3" id="KW-0732">Signal</keyword>
<feature type="signal peptide" evidence="3">
    <location>
        <begin position="1"/>
        <end position="24"/>
    </location>
</feature>
<feature type="region of interest" description="Disordered" evidence="1">
    <location>
        <begin position="118"/>
        <end position="228"/>
    </location>
</feature>
<reference evidence="4" key="3">
    <citation type="journal article" date="2019" name="G3 (Bethesda)">
        <title>Hybrid Assembly of the Genome of the Entomopathogenic Nematode Steinernema carpocapsae Identifies the X-Chromosome.</title>
        <authorList>
            <person name="Serra L."/>
            <person name="Macchietto M."/>
            <person name="Macias-Munoz A."/>
            <person name="McGill C.J."/>
            <person name="Rodriguez I.M."/>
            <person name="Rodriguez B."/>
            <person name="Murad R."/>
            <person name="Mortazavi A."/>
        </authorList>
    </citation>
    <scope>NUCLEOTIDE SEQUENCE</scope>
    <source>
        <strain evidence="4">ALL</strain>
    </source>
</reference>
<feature type="compositionally biased region" description="Polar residues" evidence="1">
    <location>
        <begin position="147"/>
        <end position="180"/>
    </location>
</feature>
<feature type="transmembrane region" description="Helical" evidence="2">
    <location>
        <begin position="68"/>
        <end position="94"/>
    </location>
</feature>
<organism evidence="4">
    <name type="scientific">Steinernema carpocapsae</name>
    <name type="common">Entomopathogenic nematode</name>
    <dbReference type="NCBI Taxonomy" id="34508"/>
    <lineage>
        <taxon>Eukaryota</taxon>
        <taxon>Metazoa</taxon>
        <taxon>Ecdysozoa</taxon>
        <taxon>Nematoda</taxon>
        <taxon>Chromadorea</taxon>
        <taxon>Rhabditida</taxon>
        <taxon>Tylenchina</taxon>
        <taxon>Panagrolaimomorpha</taxon>
        <taxon>Strongyloidoidea</taxon>
        <taxon>Steinernematidae</taxon>
        <taxon>Steinernema</taxon>
    </lineage>
</organism>
<reference evidence="4" key="1">
    <citation type="submission" date="2013-11" db="EMBL/GenBank/DDBJ databases">
        <authorList>
            <person name="Sternberg P."/>
            <person name="Dillman A."/>
            <person name="Macchietto M."/>
        </authorList>
    </citation>
    <scope>NUCLEOTIDE SEQUENCE</scope>
    <source>
        <strain evidence="4">ALL</strain>
    </source>
</reference>
<keyword evidence="2" id="KW-1133">Transmembrane helix</keyword>
<evidence type="ECO:0000256" key="1">
    <source>
        <dbReference type="SAM" id="MobiDB-lite"/>
    </source>
</evidence>
<keyword evidence="2" id="KW-0472">Membrane</keyword>
<evidence type="ECO:0000256" key="3">
    <source>
        <dbReference type="SAM" id="SignalP"/>
    </source>
</evidence>
<gene>
    <name evidence="4" type="ORF">L596_006780</name>
</gene>
<keyword evidence="2" id="KW-0812">Transmembrane</keyword>
<reference evidence="4" key="2">
    <citation type="journal article" date="2015" name="Genome Biol.">
        <title>Comparative genomics of Steinernema reveals deeply conserved gene regulatory networks.</title>
        <authorList>
            <person name="Dillman A.R."/>
            <person name="Macchietto M."/>
            <person name="Porter C.F."/>
            <person name="Rogers A."/>
            <person name="Williams B."/>
            <person name="Antoshechkin I."/>
            <person name="Lee M.M."/>
            <person name="Goodwin Z."/>
            <person name="Lu X."/>
            <person name="Lewis E.E."/>
            <person name="Goodrich-Blair H."/>
            <person name="Stock S.P."/>
            <person name="Adams B.J."/>
            <person name="Sternberg P.W."/>
            <person name="Mortazavi A."/>
        </authorList>
    </citation>
    <scope>NUCLEOTIDE SEQUENCE [LARGE SCALE GENOMIC DNA]</scope>
    <source>
        <strain evidence="4">ALL</strain>
    </source>
</reference>
<comment type="caution">
    <text evidence="4">The sequence shown here is derived from an EMBL/GenBank/DDBJ whole genome shotgun (WGS) entry which is preliminary data.</text>
</comment>
<evidence type="ECO:0000313" key="4">
    <source>
        <dbReference type="EMBL" id="TKR92061.1"/>
    </source>
</evidence>
<evidence type="ECO:0000256" key="2">
    <source>
        <dbReference type="SAM" id="Phobius"/>
    </source>
</evidence>
<accession>A0A4U5P7U5</accession>
<feature type="chain" id="PRO_5020713527" evidence="3">
    <location>
        <begin position="25"/>
        <end position="228"/>
    </location>
</feature>
<dbReference type="AlphaFoldDB" id="A0A4U5P7U5"/>
<name>A0A4U5P7U5_STECR</name>